<dbReference type="GO" id="GO:0005524">
    <property type="term" value="F:ATP binding"/>
    <property type="evidence" value="ECO:0007669"/>
    <property type="project" value="UniProtKB-KW"/>
</dbReference>
<dbReference type="NCBIfam" id="TIGR00687">
    <property type="entry name" value="pyridox_kin"/>
    <property type="match status" value="1"/>
</dbReference>
<dbReference type="AlphaFoldDB" id="A0A506TXZ5"/>
<dbReference type="GO" id="GO:0005829">
    <property type="term" value="C:cytosol"/>
    <property type="evidence" value="ECO:0007669"/>
    <property type="project" value="TreeGrafter"/>
</dbReference>
<reference evidence="7 8" key="1">
    <citation type="submission" date="2019-06" db="EMBL/GenBank/DDBJ databases">
        <authorList>
            <person name="Li M."/>
        </authorList>
    </citation>
    <scope>NUCLEOTIDE SEQUENCE [LARGE SCALE GENOMIC DNA]</scope>
    <source>
        <strain evidence="7 8">BGMRC6574</strain>
    </source>
</reference>
<keyword evidence="4 7" id="KW-0418">Kinase</keyword>
<evidence type="ECO:0000256" key="5">
    <source>
        <dbReference type="ARBA" id="ARBA00022840"/>
    </source>
</evidence>
<dbReference type="InterPro" id="IPR029056">
    <property type="entry name" value="Ribokinase-like"/>
</dbReference>
<keyword evidence="8" id="KW-1185">Reference proteome</keyword>
<dbReference type="PANTHER" id="PTHR10534">
    <property type="entry name" value="PYRIDOXAL KINASE"/>
    <property type="match status" value="1"/>
</dbReference>
<evidence type="ECO:0000256" key="4">
    <source>
        <dbReference type="ARBA" id="ARBA00022777"/>
    </source>
</evidence>
<keyword evidence="3" id="KW-0547">Nucleotide-binding</keyword>
<dbReference type="InterPro" id="IPR004625">
    <property type="entry name" value="PyrdxlKinase"/>
</dbReference>
<dbReference type="EC" id="2.7.1.35" evidence="1"/>
<dbReference type="GO" id="GO:0008478">
    <property type="term" value="F:pyridoxal kinase activity"/>
    <property type="evidence" value="ECO:0007669"/>
    <property type="project" value="UniProtKB-EC"/>
</dbReference>
<dbReference type="InterPro" id="IPR013749">
    <property type="entry name" value="PM/HMP-P_kinase-1"/>
</dbReference>
<organism evidence="7 8">
    <name type="scientific">Pararhizobium mangrovi</name>
    <dbReference type="NCBI Taxonomy" id="2590452"/>
    <lineage>
        <taxon>Bacteria</taxon>
        <taxon>Pseudomonadati</taxon>
        <taxon>Pseudomonadota</taxon>
        <taxon>Alphaproteobacteria</taxon>
        <taxon>Hyphomicrobiales</taxon>
        <taxon>Rhizobiaceae</taxon>
        <taxon>Rhizobium/Agrobacterium group</taxon>
        <taxon>Pararhizobium</taxon>
    </lineage>
</organism>
<gene>
    <name evidence="7" type="primary">pdxY</name>
    <name evidence="7" type="ORF">FJU11_16385</name>
</gene>
<dbReference type="Pfam" id="PF08543">
    <property type="entry name" value="Phos_pyr_kin"/>
    <property type="match status" value="1"/>
</dbReference>
<accession>A0A506TXZ5</accession>
<protein>
    <recommendedName>
        <fullName evidence="1">pyridoxal kinase</fullName>
        <ecNumber evidence="1">2.7.1.35</ecNumber>
    </recommendedName>
</protein>
<dbReference type="NCBIfam" id="NF004398">
    <property type="entry name" value="PRK05756.1"/>
    <property type="match status" value="1"/>
</dbReference>
<evidence type="ECO:0000256" key="1">
    <source>
        <dbReference type="ARBA" id="ARBA00012104"/>
    </source>
</evidence>
<evidence type="ECO:0000313" key="8">
    <source>
        <dbReference type="Proteomes" id="UP000320314"/>
    </source>
</evidence>
<comment type="caution">
    <text evidence="7">The sequence shown here is derived from an EMBL/GenBank/DDBJ whole genome shotgun (WGS) entry which is preliminary data.</text>
</comment>
<dbReference type="PANTHER" id="PTHR10534:SF2">
    <property type="entry name" value="PYRIDOXAL KINASE"/>
    <property type="match status" value="1"/>
</dbReference>
<dbReference type="GO" id="GO:0009443">
    <property type="term" value="P:pyridoxal 5'-phosphate salvage"/>
    <property type="evidence" value="ECO:0007669"/>
    <property type="project" value="InterPro"/>
</dbReference>
<dbReference type="RefSeq" id="WP_141168156.1">
    <property type="nucleotide sequence ID" value="NZ_VHLH01000038.1"/>
</dbReference>
<keyword evidence="2 7" id="KW-0808">Transferase</keyword>
<dbReference type="SUPFAM" id="SSF53613">
    <property type="entry name" value="Ribokinase-like"/>
    <property type="match status" value="1"/>
</dbReference>
<sequence length="293" mass="31150">MSVTTADAPRTVIVVSSHVVRGAVGNRAVVFALERLGHPVWAIPTVTLAWHPGHGPSHRIVPPSGSFDALIDDLAQAPWLGEVNAIVSGYFGDASQVGAVARLVRAVREKNPEAHYVCDPVMGDLAGLYVPEATAAAIRDALIPLASIATPNRHELAWLSEAPLEDNRALLQAALTLGPQRVVVTSAFAGTEGATGNLMLSDESALLAEHRMVDDAPNGLGDLFSAVFLSRLLYGEVEDRALQSATASVYDILARSVRRGSDELTLASDADCLSRPRALVSLRRLDHPGRRRA</sequence>
<keyword evidence="5" id="KW-0067">ATP-binding</keyword>
<dbReference type="OrthoDB" id="9800808at2"/>
<name>A0A506TXZ5_9HYPH</name>
<dbReference type="Proteomes" id="UP000320314">
    <property type="component" value="Unassembled WGS sequence"/>
</dbReference>
<proteinExistence type="predicted"/>
<feature type="domain" description="Pyridoxamine kinase/Phosphomethylpyrimidine kinase" evidence="6">
    <location>
        <begin position="84"/>
        <end position="261"/>
    </location>
</feature>
<dbReference type="EMBL" id="VHLH01000038">
    <property type="protein sequence ID" value="TPW26068.1"/>
    <property type="molecule type" value="Genomic_DNA"/>
</dbReference>
<evidence type="ECO:0000256" key="2">
    <source>
        <dbReference type="ARBA" id="ARBA00022679"/>
    </source>
</evidence>
<dbReference type="CDD" id="cd01173">
    <property type="entry name" value="pyridoxal_pyridoxamine_kinase"/>
    <property type="match status" value="1"/>
</dbReference>
<evidence type="ECO:0000313" key="7">
    <source>
        <dbReference type="EMBL" id="TPW26068.1"/>
    </source>
</evidence>
<evidence type="ECO:0000256" key="3">
    <source>
        <dbReference type="ARBA" id="ARBA00022741"/>
    </source>
</evidence>
<evidence type="ECO:0000259" key="6">
    <source>
        <dbReference type="Pfam" id="PF08543"/>
    </source>
</evidence>
<dbReference type="Gene3D" id="3.40.1190.20">
    <property type="match status" value="1"/>
</dbReference>